<reference evidence="1" key="1">
    <citation type="journal article" date="2023" name="Nat. Commun.">
        <title>Diploid and tetraploid genomes of Acorus and the evolution of monocots.</title>
        <authorList>
            <person name="Ma L."/>
            <person name="Liu K.W."/>
            <person name="Li Z."/>
            <person name="Hsiao Y.Y."/>
            <person name="Qi Y."/>
            <person name="Fu T."/>
            <person name="Tang G.D."/>
            <person name="Zhang D."/>
            <person name="Sun W.H."/>
            <person name="Liu D.K."/>
            <person name="Li Y."/>
            <person name="Chen G.Z."/>
            <person name="Liu X.D."/>
            <person name="Liao X.Y."/>
            <person name="Jiang Y.T."/>
            <person name="Yu X."/>
            <person name="Hao Y."/>
            <person name="Huang J."/>
            <person name="Zhao X.W."/>
            <person name="Ke S."/>
            <person name="Chen Y.Y."/>
            <person name="Wu W.L."/>
            <person name="Hsu J.L."/>
            <person name="Lin Y.F."/>
            <person name="Huang M.D."/>
            <person name="Li C.Y."/>
            <person name="Huang L."/>
            <person name="Wang Z.W."/>
            <person name="Zhao X."/>
            <person name="Zhong W.Y."/>
            <person name="Peng D.H."/>
            <person name="Ahmad S."/>
            <person name="Lan S."/>
            <person name="Zhang J.S."/>
            <person name="Tsai W.C."/>
            <person name="Van de Peer Y."/>
            <person name="Liu Z.J."/>
        </authorList>
    </citation>
    <scope>NUCLEOTIDE SEQUENCE</scope>
    <source>
        <strain evidence="1">SCP</strain>
    </source>
</reference>
<comment type="caution">
    <text evidence="1">The sequence shown here is derived from an EMBL/GenBank/DDBJ whole genome shotgun (WGS) entry which is preliminary data.</text>
</comment>
<dbReference type="PANTHER" id="PTHR33527:SF21">
    <property type="entry name" value="OS10G0182800 PROTEIN"/>
    <property type="match status" value="1"/>
</dbReference>
<organism evidence="1 2">
    <name type="scientific">Acorus gramineus</name>
    <name type="common">Dwarf sweet flag</name>
    <dbReference type="NCBI Taxonomy" id="55184"/>
    <lineage>
        <taxon>Eukaryota</taxon>
        <taxon>Viridiplantae</taxon>
        <taxon>Streptophyta</taxon>
        <taxon>Embryophyta</taxon>
        <taxon>Tracheophyta</taxon>
        <taxon>Spermatophyta</taxon>
        <taxon>Magnoliopsida</taxon>
        <taxon>Liliopsida</taxon>
        <taxon>Acoraceae</taxon>
        <taxon>Acorus</taxon>
    </lineage>
</organism>
<gene>
    <name evidence="1" type="ORF">QJS04_geneDACA015898</name>
</gene>
<evidence type="ECO:0000313" key="1">
    <source>
        <dbReference type="EMBL" id="KAK1277422.1"/>
    </source>
</evidence>
<proteinExistence type="predicted"/>
<sequence>MATVNDYMNFHAMDIAMYERLTRRMGKHPESAKHVIALWLWMKYIQFDDLVEHLTRRDDPTVDAFFAEAQRCLEVIFNDDVTPPAADDDSSSTPNMASRLADNEPFGLRFFDFHRDISREGVTLQLSNVCAVIFDEGNLAARRALGGGEGGTSAAVASGMLMAAGKRRLNPMAQPWVPELEMSNEGRRSIFLTFSKGTMNPLTRQEIAQFFNQRYGHCVERVMLEKTKPGYPPVYGRIILTQASFIPIILNGVFLKKFFVNGRELWARIYVPKNEEEK</sequence>
<reference evidence="1" key="2">
    <citation type="submission" date="2023-06" db="EMBL/GenBank/DDBJ databases">
        <authorList>
            <person name="Ma L."/>
            <person name="Liu K.-W."/>
            <person name="Li Z."/>
            <person name="Hsiao Y.-Y."/>
            <person name="Qi Y."/>
            <person name="Fu T."/>
            <person name="Tang G."/>
            <person name="Zhang D."/>
            <person name="Sun W.-H."/>
            <person name="Liu D.-K."/>
            <person name="Li Y."/>
            <person name="Chen G.-Z."/>
            <person name="Liu X.-D."/>
            <person name="Liao X.-Y."/>
            <person name="Jiang Y.-T."/>
            <person name="Yu X."/>
            <person name="Hao Y."/>
            <person name="Huang J."/>
            <person name="Zhao X.-W."/>
            <person name="Ke S."/>
            <person name="Chen Y.-Y."/>
            <person name="Wu W.-L."/>
            <person name="Hsu J.-L."/>
            <person name="Lin Y.-F."/>
            <person name="Huang M.-D."/>
            <person name="Li C.-Y."/>
            <person name="Huang L."/>
            <person name="Wang Z.-W."/>
            <person name="Zhao X."/>
            <person name="Zhong W.-Y."/>
            <person name="Peng D.-H."/>
            <person name="Ahmad S."/>
            <person name="Lan S."/>
            <person name="Zhang J.-S."/>
            <person name="Tsai W.-C."/>
            <person name="Van De Peer Y."/>
            <person name="Liu Z.-J."/>
        </authorList>
    </citation>
    <scope>NUCLEOTIDE SEQUENCE</scope>
    <source>
        <strain evidence="1">SCP</strain>
        <tissue evidence="1">Leaves</tissue>
    </source>
</reference>
<name>A0AAV9BM31_ACOGR</name>
<dbReference type="EMBL" id="JAUJYN010000002">
    <property type="protein sequence ID" value="KAK1277422.1"/>
    <property type="molecule type" value="Genomic_DNA"/>
</dbReference>
<dbReference type="AlphaFoldDB" id="A0AAV9BM31"/>
<evidence type="ECO:0000313" key="2">
    <source>
        <dbReference type="Proteomes" id="UP001179952"/>
    </source>
</evidence>
<keyword evidence="2" id="KW-1185">Reference proteome</keyword>
<accession>A0AAV9BM31</accession>
<dbReference type="Proteomes" id="UP001179952">
    <property type="component" value="Unassembled WGS sequence"/>
</dbReference>
<protein>
    <submittedName>
        <fullName evidence="1">Uncharacterized protein</fullName>
    </submittedName>
</protein>
<dbReference type="PANTHER" id="PTHR33527">
    <property type="entry name" value="OS07G0274300 PROTEIN"/>
    <property type="match status" value="1"/>
</dbReference>